<proteinExistence type="predicted"/>
<evidence type="ECO:0000313" key="2">
    <source>
        <dbReference type="Proteomes" id="UP000708208"/>
    </source>
</evidence>
<protein>
    <submittedName>
        <fullName evidence="1">Uncharacterized protein</fullName>
    </submittedName>
</protein>
<dbReference type="EMBL" id="CAJVCH010557889">
    <property type="protein sequence ID" value="CAG7830869.1"/>
    <property type="molecule type" value="Genomic_DNA"/>
</dbReference>
<comment type="caution">
    <text evidence="1">The sequence shown here is derived from an EMBL/GenBank/DDBJ whole genome shotgun (WGS) entry which is preliminary data.</text>
</comment>
<name>A0A8J2LEL7_9HEXA</name>
<dbReference type="AlphaFoldDB" id="A0A8J2LEL7"/>
<accession>A0A8J2LEL7</accession>
<evidence type="ECO:0000313" key="1">
    <source>
        <dbReference type="EMBL" id="CAG7830869.1"/>
    </source>
</evidence>
<keyword evidence="2" id="KW-1185">Reference proteome</keyword>
<organism evidence="1 2">
    <name type="scientific">Allacma fusca</name>
    <dbReference type="NCBI Taxonomy" id="39272"/>
    <lineage>
        <taxon>Eukaryota</taxon>
        <taxon>Metazoa</taxon>
        <taxon>Ecdysozoa</taxon>
        <taxon>Arthropoda</taxon>
        <taxon>Hexapoda</taxon>
        <taxon>Collembola</taxon>
        <taxon>Symphypleona</taxon>
        <taxon>Sminthuridae</taxon>
        <taxon>Allacma</taxon>
    </lineage>
</organism>
<sequence length="278" mass="31499">MLVNSWTNIDIVGKCKFPDEPRQTISKLRSNKSSKRCDSWSSYLIVIHFTNDNFQSATRYAIKLQYSSSVETGVDTETEKRVTKPRKRTKRVIFSLSPIPNKKCYPTLPCSTDDSDGDVMPNYDTSNLPPLFLTKEISSAIAGRDKFSTPNCSRADYLDLHNSQQRNEGVESVTSAEDCIFASETGQNNNNTGIETDALERFSERFFTEFRKFEVSVLKEIHAVKSDVEILRSIASRKSSGNLVECPITLPIRSETEMKIAEKLAQKGFRVKLVKFNH</sequence>
<reference evidence="1" key="1">
    <citation type="submission" date="2021-06" db="EMBL/GenBank/DDBJ databases">
        <authorList>
            <person name="Hodson N. C."/>
            <person name="Mongue J. A."/>
            <person name="Jaron S. K."/>
        </authorList>
    </citation>
    <scope>NUCLEOTIDE SEQUENCE</scope>
</reference>
<gene>
    <name evidence="1" type="ORF">AFUS01_LOCUS40641</name>
</gene>
<dbReference type="Proteomes" id="UP000708208">
    <property type="component" value="Unassembled WGS sequence"/>
</dbReference>